<dbReference type="EMBL" id="KK914317">
    <property type="protein sequence ID" value="KDP41909.1"/>
    <property type="molecule type" value="Genomic_DNA"/>
</dbReference>
<protein>
    <submittedName>
        <fullName evidence="2">Uncharacterized protein</fullName>
    </submittedName>
</protein>
<reference evidence="2 3" key="1">
    <citation type="journal article" date="2014" name="PLoS ONE">
        <title>Global Analysis of Gene Expression Profiles in Physic Nut (Jatropha curcas L.) Seedlings Exposed to Salt Stress.</title>
        <authorList>
            <person name="Zhang L."/>
            <person name="Zhang C."/>
            <person name="Wu P."/>
            <person name="Chen Y."/>
            <person name="Li M."/>
            <person name="Jiang H."/>
            <person name="Wu G."/>
        </authorList>
    </citation>
    <scope>NUCLEOTIDE SEQUENCE [LARGE SCALE GENOMIC DNA]</scope>
    <source>
        <strain evidence="3">cv. GZQX0401</strain>
        <tissue evidence="2">Young leaves</tissue>
    </source>
</reference>
<sequence length="117" mass="12868">MGGHMKSHSAKQLLPPKLIPTRQQNPSSSSSPSNYPSSDQNPMQMQSSRSTNQELPLISKPNLANGGVSETELSPRNDPIRKRSKRQRISAEKATDSVVKSARSPNYVIYISSSNYV</sequence>
<evidence type="ECO:0000313" key="3">
    <source>
        <dbReference type="Proteomes" id="UP000027138"/>
    </source>
</evidence>
<keyword evidence="3" id="KW-1185">Reference proteome</keyword>
<accession>A0A067LCT4</accession>
<name>A0A067LCT4_JATCU</name>
<organism evidence="2 3">
    <name type="scientific">Jatropha curcas</name>
    <name type="common">Barbados nut</name>
    <dbReference type="NCBI Taxonomy" id="180498"/>
    <lineage>
        <taxon>Eukaryota</taxon>
        <taxon>Viridiplantae</taxon>
        <taxon>Streptophyta</taxon>
        <taxon>Embryophyta</taxon>
        <taxon>Tracheophyta</taxon>
        <taxon>Spermatophyta</taxon>
        <taxon>Magnoliopsida</taxon>
        <taxon>eudicotyledons</taxon>
        <taxon>Gunneridae</taxon>
        <taxon>Pentapetalae</taxon>
        <taxon>rosids</taxon>
        <taxon>fabids</taxon>
        <taxon>Malpighiales</taxon>
        <taxon>Euphorbiaceae</taxon>
        <taxon>Crotonoideae</taxon>
        <taxon>Jatropheae</taxon>
        <taxon>Jatropha</taxon>
    </lineage>
</organism>
<feature type="compositionally biased region" description="Polar residues" evidence="1">
    <location>
        <begin position="43"/>
        <end position="54"/>
    </location>
</feature>
<dbReference type="Proteomes" id="UP000027138">
    <property type="component" value="Unassembled WGS sequence"/>
</dbReference>
<proteinExistence type="predicted"/>
<feature type="compositionally biased region" description="Low complexity" evidence="1">
    <location>
        <begin position="23"/>
        <end position="42"/>
    </location>
</feature>
<evidence type="ECO:0000256" key="1">
    <source>
        <dbReference type="SAM" id="MobiDB-lite"/>
    </source>
</evidence>
<feature type="region of interest" description="Disordered" evidence="1">
    <location>
        <begin position="1"/>
        <end position="100"/>
    </location>
</feature>
<evidence type="ECO:0000313" key="2">
    <source>
        <dbReference type="EMBL" id="KDP41909.1"/>
    </source>
</evidence>
<dbReference type="STRING" id="180498.A0A067LCT4"/>
<gene>
    <name evidence="2" type="ORF">JCGZ_26927</name>
</gene>
<dbReference type="AlphaFoldDB" id="A0A067LCT4"/>